<feature type="transmembrane region" description="Helical" evidence="1">
    <location>
        <begin position="56"/>
        <end position="78"/>
    </location>
</feature>
<sequence>MKKYLSKEVLLNYLYSILSGRLLGFVVGTWASTVVSHFFETKSLKNLWGLKAKKTIISKSAFAELEWIVSILIGFIVFEIFEKVLKEKFQTHGSVYYRNTLTFLEEKGILQKVRDVKKKILKK</sequence>
<reference evidence="2 3" key="1">
    <citation type="submission" date="2014-09" db="EMBL/GenBank/DDBJ databases">
        <title>Sporocytophaga myxococcoides PG-01 genome sequencing.</title>
        <authorList>
            <person name="Liu L."/>
            <person name="Gao P.J."/>
            <person name="Chen G.J."/>
            <person name="Wang L.S."/>
        </authorList>
    </citation>
    <scope>NUCLEOTIDE SEQUENCE [LARGE SCALE GENOMIC DNA]</scope>
    <source>
        <strain evidence="2 3">PG-01</strain>
    </source>
</reference>
<gene>
    <name evidence="2" type="ORF">MYP_2442</name>
</gene>
<keyword evidence="3" id="KW-1185">Reference proteome</keyword>
<proteinExistence type="predicted"/>
<keyword evidence="1" id="KW-0472">Membrane</keyword>
<evidence type="ECO:0000313" key="2">
    <source>
        <dbReference type="EMBL" id="GAL85213.1"/>
    </source>
</evidence>
<organism evidence="2 3">
    <name type="scientific">Sporocytophaga myxococcoides</name>
    <dbReference type="NCBI Taxonomy" id="153721"/>
    <lineage>
        <taxon>Bacteria</taxon>
        <taxon>Pseudomonadati</taxon>
        <taxon>Bacteroidota</taxon>
        <taxon>Cytophagia</taxon>
        <taxon>Cytophagales</taxon>
        <taxon>Cytophagaceae</taxon>
        <taxon>Sporocytophaga</taxon>
    </lineage>
</organism>
<feature type="transmembrane region" description="Helical" evidence="1">
    <location>
        <begin position="12"/>
        <end position="36"/>
    </location>
</feature>
<dbReference type="Proteomes" id="UP000030185">
    <property type="component" value="Unassembled WGS sequence"/>
</dbReference>
<evidence type="ECO:0000256" key="1">
    <source>
        <dbReference type="SAM" id="Phobius"/>
    </source>
</evidence>
<dbReference type="AlphaFoldDB" id="A0A098LGK0"/>
<dbReference type="RefSeq" id="WP_045463405.1">
    <property type="nucleotide sequence ID" value="NZ_BBLT01000004.1"/>
</dbReference>
<comment type="caution">
    <text evidence="2">The sequence shown here is derived from an EMBL/GenBank/DDBJ whole genome shotgun (WGS) entry which is preliminary data.</text>
</comment>
<accession>A0A098LGK0</accession>
<dbReference type="EMBL" id="BBLT01000004">
    <property type="protein sequence ID" value="GAL85213.1"/>
    <property type="molecule type" value="Genomic_DNA"/>
</dbReference>
<dbReference type="OrthoDB" id="1494754at2"/>
<name>A0A098LGK0_9BACT</name>
<keyword evidence="1" id="KW-1133">Transmembrane helix</keyword>
<keyword evidence="1" id="KW-0812">Transmembrane</keyword>
<evidence type="ECO:0000313" key="3">
    <source>
        <dbReference type="Proteomes" id="UP000030185"/>
    </source>
</evidence>
<dbReference type="eggNOG" id="ENOG502ZFE9">
    <property type="taxonomic scope" value="Bacteria"/>
</dbReference>
<protein>
    <submittedName>
        <fullName evidence="2">Uncharacterized protein</fullName>
    </submittedName>
</protein>